<dbReference type="SMART" id="SM00448">
    <property type="entry name" value="REC"/>
    <property type="match status" value="1"/>
</dbReference>
<feature type="domain" description="Response regulatory" evidence="8">
    <location>
        <begin position="3"/>
        <end position="116"/>
    </location>
</feature>
<dbReference type="SMART" id="SM00862">
    <property type="entry name" value="Trans_reg_C"/>
    <property type="match status" value="1"/>
</dbReference>
<dbReference type="InterPro" id="IPR016032">
    <property type="entry name" value="Sig_transdc_resp-reg_C-effctor"/>
</dbReference>
<dbReference type="Gene3D" id="6.10.250.690">
    <property type="match status" value="1"/>
</dbReference>
<dbReference type="GO" id="GO:0000156">
    <property type="term" value="F:phosphorelay response regulator activity"/>
    <property type="evidence" value="ECO:0007669"/>
    <property type="project" value="TreeGrafter"/>
</dbReference>
<dbReference type="FunFam" id="3.40.50.2300:FF:000001">
    <property type="entry name" value="DNA-binding response regulator PhoB"/>
    <property type="match status" value="1"/>
</dbReference>
<sequence length="224" mass="25530">MSYLLVVEDEAAIRQLLVDYLQQAGHEVKAVERGDDALAQIREAAPELVLLDVMLPGVDGLEVCRQVREFSHVPVIFLTARHDEIDRIVGLRLGADDYIVKPFSPREVVARVEAMLRRSRWYTEVAAKAPELGLHLNISDYQAFWGEQLLDLTPVEFRLLAALQEHPGRVYRRDELIDVAYDDHRIVSDRTVDSHIKNLRHKLHAAGAEEVIQAVYGVGYRYLL</sequence>
<dbReference type="PROSITE" id="PS51755">
    <property type="entry name" value="OMPR_PHOB"/>
    <property type="match status" value="1"/>
</dbReference>
<dbReference type="InterPro" id="IPR001789">
    <property type="entry name" value="Sig_transdc_resp-reg_receiver"/>
</dbReference>
<evidence type="ECO:0000259" key="8">
    <source>
        <dbReference type="PROSITE" id="PS50110"/>
    </source>
</evidence>
<dbReference type="InterPro" id="IPR011006">
    <property type="entry name" value="CheY-like_superfamily"/>
</dbReference>
<feature type="domain" description="OmpR/PhoB-type" evidence="9">
    <location>
        <begin position="123"/>
        <end position="224"/>
    </location>
</feature>
<dbReference type="Pfam" id="PF00486">
    <property type="entry name" value="Trans_reg_C"/>
    <property type="match status" value="1"/>
</dbReference>
<reference evidence="11" key="1">
    <citation type="journal article" date="2018" name="Front. Microbiol.">
        <title>Genome-Based Analysis Reveals the Taxonomy and Diversity of the Family Idiomarinaceae.</title>
        <authorList>
            <person name="Liu Y."/>
            <person name="Lai Q."/>
            <person name="Shao Z."/>
        </authorList>
    </citation>
    <scope>NUCLEOTIDE SEQUENCE [LARGE SCALE GENOMIC DNA]</scope>
    <source>
        <strain evidence="11">AIS</strain>
    </source>
</reference>
<evidence type="ECO:0000256" key="7">
    <source>
        <dbReference type="PROSITE-ProRule" id="PRU01091"/>
    </source>
</evidence>
<name>A0A432WVE4_9GAMM</name>
<dbReference type="Gene3D" id="3.40.50.2300">
    <property type="match status" value="1"/>
</dbReference>
<dbReference type="PANTHER" id="PTHR48111:SF4">
    <property type="entry name" value="DNA-BINDING DUAL TRANSCRIPTIONAL REGULATOR OMPR"/>
    <property type="match status" value="1"/>
</dbReference>
<dbReference type="SUPFAM" id="SSF52172">
    <property type="entry name" value="CheY-like"/>
    <property type="match status" value="1"/>
</dbReference>
<dbReference type="OrthoDB" id="9802426at2"/>
<dbReference type="GO" id="GO:0005829">
    <property type="term" value="C:cytosol"/>
    <property type="evidence" value="ECO:0007669"/>
    <property type="project" value="TreeGrafter"/>
</dbReference>
<evidence type="ECO:0000256" key="4">
    <source>
        <dbReference type="ARBA" id="ARBA00023125"/>
    </source>
</evidence>
<dbReference type="GO" id="GO:0032993">
    <property type="term" value="C:protein-DNA complex"/>
    <property type="evidence" value="ECO:0007669"/>
    <property type="project" value="TreeGrafter"/>
</dbReference>
<evidence type="ECO:0000256" key="3">
    <source>
        <dbReference type="ARBA" id="ARBA00023015"/>
    </source>
</evidence>
<keyword evidence="2" id="KW-0902">Two-component regulatory system</keyword>
<dbReference type="PROSITE" id="PS50110">
    <property type="entry name" value="RESPONSE_REGULATORY"/>
    <property type="match status" value="1"/>
</dbReference>
<dbReference type="PANTHER" id="PTHR48111">
    <property type="entry name" value="REGULATOR OF RPOS"/>
    <property type="match status" value="1"/>
</dbReference>
<dbReference type="InterPro" id="IPR036388">
    <property type="entry name" value="WH-like_DNA-bd_sf"/>
</dbReference>
<feature type="DNA-binding region" description="OmpR/PhoB-type" evidence="7">
    <location>
        <begin position="123"/>
        <end position="224"/>
    </location>
</feature>
<keyword evidence="1 6" id="KW-0597">Phosphoprotein</keyword>
<dbReference type="AlphaFoldDB" id="A0A432WVE4"/>
<evidence type="ECO:0000259" key="9">
    <source>
        <dbReference type="PROSITE" id="PS51755"/>
    </source>
</evidence>
<dbReference type="GO" id="GO:0000976">
    <property type="term" value="F:transcription cis-regulatory region binding"/>
    <property type="evidence" value="ECO:0007669"/>
    <property type="project" value="TreeGrafter"/>
</dbReference>
<protein>
    <submittedName>
        <fullName evidence="10">Two-component system response regulator BaeR</fullName>
    </submittedName>
</protein>
<dbReference type="InterPro" id="IPR039420">
    <property type="entry name" value="WalR-like"/>
</dbReference>
<dbReference type="InterPro" id="IPR001867">
    <property type="entry name" value="OmpR/PhoB-type_DNA-bd"/>
</dbReference>
<dbReference type="CDD" id="cd00383">
    <property type="entry name" value="trans_reg_C"/>
    <property type="match status" value="1"/>
</dbReference>
<evidence type="ECO:0000256" key="5">
    <source>
        <dbReference type="ARBA" id="ARBA00023163"/>
    </source>
</evidence>
<dbReference type="Pfam" id="PF00072">
    <property type="entry name" value="Response_reg"/>
    <property type="match status" value="1"/>
</dbReference>
<feature type="modified residue" description="4-aspartylphosphate" evidence="6">
    <location>
        <position position="52"/>
    </location>
</feature>
<dbReference type="RefSeq" id="WP_126807223.1">
    <property type="nucleotide sequence ID" value="NZ_PIPP01000002.1"/>
</dbReference>
<accession>A0A432WVE4</accession>
<organism evidence="10 11">
    <name type="scientific">Aliidiomarina shirensis</name>
    <dbReference type="NCBI Taxonomy" id="1048642"/>
    <lineage>
        <taxon>Bacteria</taxon>
        <taxon>Pseudomonadati</taxon>
        <taxon>Pseudomonadota</taxon>
        <taxon>Gammaproteobacteria</taxon>
        <taxon>Alteromonadales</taxon>
        <taxon>Idiomarinaceae</taxon>
        <taxon>Aliidiomarina</taxon>
    </lineage>
</organism>
<evidence type="ECO:0000256" key="1">
    <source>
        <dbReference type="ARBA" id="ARBA00022553"/>
    </source>
</evidence>
<evidence type="ECO:0000313" key="10">
    <source>
        <dbReference type="EMBL" id="RUO37736.1"/>
    </source>
</evidence>
<evidence type="ECO:0000256" key="2">
    <source>
        <dbReference type="ARBA" id="ARBA00023012"/>
    </source>
</evidence>
<keyword evidence="4 7" id="KW-0238">DNA-binding</keyword>
<keyword evidence="11" id="KW-1185">Reference proteome</keyword>
<comment type="caution">
    <text evidence="10">The sequence shown here is derived from an EMBL/GenBank/DDBJ whole genome shotgun (WGS) entry which is preliminary data.</text>
</comment>
<evidence type="ECO:0000256" key="6">
    <source>
        <dbReference type="PROSITE-ProRule" id="PRU00169"/>
    </source>
</evidence>
<proteinExistence type="predicted"/>
<keyword evidence="5" id="KW-0804">Transcription</keyword>
<dbReference type="EMBL" id="PIPP01000002">
    <property type="protein sequence ID" value="RUO37736.1"/>
    <property type="molecule type" value="Genomic_DNA"/>
</dbReference>
<gene>
    <name evidence="10" type="ORF">CWE13_07255</name>
</gene>
<keyword evidence="3" id="KW-0805">Transcription regulation</keyword>
<dbReference type="Gene3D" id="1.10.10.10">
    <property type="entry name" value="Winged helix-like DNA-binding domain superfamily/Winged helix DNA-binding domain"/>
    <property type="match status" value="1"/>
</dbReference>
<evidence type="ECO:0000313" key="11">
    <source>
        <dbReference type="Proteomes" id="UP000286934"/>
    </source>
</evidence>
<dbReference type="SUPFAM" id="SSF46894">
    <property type="entry name" value="C-terminal effector domain of the bipartite response regulators"/>
    <property type="match status" value="1"/>
</dbReference>
<dbReference type="GO" id="GO:0006355">
    <property type="term" value="P:regulation of DNA-templated transcription"/>
    <property type="evidence" value="ECO:0007669"/>
    <property type="project" value="InterPro"/>
</dbReference>
<dbReference type="Proteomes" id="UP000286934">
    <property type="component" value="Unassembled WGS sequence"/>
</dbReference>